<gene>
    <name evidence="3" type="ORF">HHK36_028310</name>
</gene>
<feature type="transmembrane region" description="Helical" evidence="1">
    <location>
        <begin position="250"/>
        <end position="265"/>
    </location>
</feature>
<reference evidence="3 4" key="1">
    <citation type="submission" date="2020-04" db="EMBL/GenBank/DDBJ databases">
        <title>Plant Genome Project.</title>
        <authorList>
            <person name="Zhang R.-G."/>
        </authorList>
    </citation>
    <scope>NUCLEOTIDE SEQUENCE [LARGE SCALE GENOMIC DNA]</scope>
    <source>
        <strain evidence="3">YNK0</strain>
        <tissue evidence="3">Leaf</tissue>
    </source>
</reference>
<keyword evidence="1" id="KW-1133">Transmembrane helix</keyword>
<evidence type="ECO:0000259" key="2">
    <source>
        <dbReference type="Pfam" id="PF02517"/>
    </source>
</evidence>
<name>A0A835D4C4_TETSI</name>
<evidence type="ECO:0000313" key="4">
    <source>
        <dbReference type="Proteomes" id="UP000655225"/>
    </source>
</evidence>
<feature type="transmembrane region" description="Helical" evidence="1">
    <location>
        <begin position="226"/>
        <end position="243"/>
    </location>
</feature>
<dbReference type="OMA" id="IAIHACW"/>
<feature type="transmembrane region" description="Helical" evidence="1">
    <location>
        <begin position="20"/>
        <end position="40"/>
    </location>
</feature>
<dbReference type="GO" id="GO:0004175">
    <property type="term" value="F:endopeptidase activity"/>
    <property type="evidence" value="ECO:0007669"/>
    <property type="project" value="UniProtKB-ARBA"/>
</dbReference>
<dbReference type="AlphaFoldDB" id="A0A835D4C4"/>
<dbReference type="Proteomes" id="UP000655225">
    <property type="component" value="Unassembled WGS sequence"/>
</dbReference>
<accession>A0A835D4C4</accession>
<feature type="domain" description="CAAX prenyl protease 2/Lysostaphin resistance protein A-like" evidence="2">
    <location>
        <begin position="197"/>
        <end position="282"/>
    </location>
</feature>
<organism evidence="3 4">
    <name type="scientific">Tetracentron sinense</name>
    <name type="common">Spur-leaf</name>
    <dbReference type="NCBI Taxonomy" id="13715"/>
    <lineage>
        <taxon>Eukaryota</taxon>
        <taxon>Viridiplantae</taxon>
        <taxon>Streptophyta</taxon>
        <taxon>Embryophyta</taxon>
        <taxon>Tracheophyta</taxon>
        <taxon>Spermatophyta</taxon>
        <taxon>Magnoliopsida</taxon>
        <taxon>Trochodendrales</taxon>
        <taxon>Trochodendraceae</taxon>
        <taxon>Tetracentron</taxon>
    </lineage>
</organism>
<feature type="transmembrane region" description="Helical" evidence="1">
    <location>
        <begin position="145"/>
        <end position="164"/>
    </location>
</feature>
<comment type="caution">
    <text evidence="3">The sequence shown here is derived from an EMBL/GenBank/DDBJ whole genome shotgun (WGS) entry which is preliminary data.</text>
</comment>
<sequence length="303" mass="34283">MSASEENLNIKKPLARSTMLTSPFMFHTQIIVFFEAAMFIDLSVRKVVLSVVGIFSPLEQGASDGNWRWGSEEKTLENKQWSILRAWDVPWDWKVALYVMFPYLMRLKTVIKLSILYAFVSPYQPFPEDVFSYKWDQPFNLRNGWILWGSGGLLVASSSVLLFKTFISTSSSSQMQNEAESLVRLLPLVGASNISTASLIGILVFLAPLCEETLYRGFLMTSLTKWLPVHVSVIISAAVFTLAHQSPGKSVEIFIFGLVLGLVYAQTRNLLAPIIMHACWNLGVIFILMYFHSQGYDIQKYIL</sequence>
<keyword evidence="4" id="KW-1185">Reference proteome</keyword>
<keyword evidence="1" id="KW-0812">Transmembrane</keyword>
<dbReference type="InterPro" id="IPR003675">
    <property type="entry name" value="Rce1/LyrA-like_dom"/>
</dbReference>
<dbReference type="OrthoDB" id="548974at2759"/>
<protein>
    <recommendedName>
        <fullName evidence="2">CAAX prenyl protease 2/Lysostaphin resistance protein A-like domain-containing protein</fullName>
    </recommendedName>
</protein>
<proteinExistence type="predicted"/>
<dbReference type="EMBL" id="JABCRI010000021">
    <property type="protein sequence ID" value="KAF8380816.1"/>
    <property type="molecule type" value="Genomic_DNA"/>
</dbReference>
<evidence type="ECO:0000256" key="1">
    <source>
        <dbReference type="SAM" id="Phobius"/>
    </source>
</evidence>
<keyword evidence="1" id="KW-0472">Membrane</keyword>
<evidence type="ECO:0000313" key="3">
    <source>
        <dbReference type="EMBL" id="KAF8380816.1"/>
    </source>
</evidence>
<dbReference type="GO" id="GO:0080120">
    <property type="term" value="P:CAAX-box protein maturation"/>
    <property type="evidence" value="ECO:0007669"/>
    <property type="project" value="UniProtKB-ARBA"/>
</dbReference>
<feature type="transmembrane region" description="Helical" evidence="1">
    <location>
        <begin position="271"/>
        <end position="291"/>
    </location>
</feature>
<feature type="transmembrane region" description="Helical" evidence="1">
    <location>
        <begin position="185"/>
        <end position="206"/>
    </location>
</feature>
<dbReference type="PANTHER" id="PTHR43592:SF15">
    <property type="entry name" value="CAAX AMINO TERMINAL PROTEASE FAMILY PROTEIN"/>
    <property type="match status" value="1"/>
</dbReference>
<dbReference type="PANTHER" id="PTHR43592">
    <property type="entry name" value="CAAX AMINO TERMINAL PROTEASE"/>
    <property type="match status" value="1"/>
</dbReference>
<dbReference type="Pfam" id="PF02517">
    <property type="entry name" value="Rce1-like"/>
    <property type="match status" value="1"/>
</dbReference>